<protein>
    <submittedName>
        <fullName evidence="1">Uncharacterized protein</fullName>
    </submittedName>
</protein>
<dbReference type="AlphaFoldDB" id="A0A2N1IPU5"/>
<proteinExistence type="predicted"/>
<name>A0A2N1IPU5_9PSED</name>
<evidence type="ECO:0000313" key="2">
    <source>
        <dbReference type="Proteomes" id="UP000233399"/>
    </source>
</evidence>
<sequence length="83" mass="9668">MRANALAYGSISRRTNKAVARQWHRMDWPETNVGASLLAMRRAGGARFQIHRKSTAKRPQTHNLYLFLIIPHLTCRTDDKHYH</sequence>
<organism evidence="1 2">
    <name type="scientific">Pseudomonas monteilii</name>
    <dbReference type="NCBI Taxonomy" id="76759"/>
    <lineage>
        <taxon>Bacteria</taxon>
        <taxon>Pseudomonadati</taxon>
        <taxon>Pseudomonadota</taxon>
        <taxon>Gammaproteobacteria</taxon>
        <taxon>Pseudomonadales</taxon>
        <taxon>Pseudomonadaceae</taxon>
        <taxon>Pseudomonas</taxon>
    </lineage>
</organism>
<evidence type="ECO:0000313" key="1">
    <source>
        <dbReference type="EMBL" id="PKI20369.1"/>
    </source>
</evidence>
<dbReference type="EMBL" id="PJCG01000033">
    <property type="protein sequence ID" value="PKI20369.1"/>
    <property type="molecule type" value="Genomic_DNA"/>
</dbReference>
<accession>A0A2N1IPU5</accession>
<comment type="caution">
    <text evidence="1">The sequence shown here is derived from an EMBL/GenBank/DDBJ whole genome shotgun (WGS) entry which is preliminary data.</text>
</comment>
<gene>
    <name evidence="1" type="ORF">CXB65_17760</name>
</gene>
<reference evidence="1 2" key="1">
    <citation type="submission" date="2017-12" db="EMBL/GenBank/DDBJ databases">
        <title>Isolation and characterization of an aerobic denitrifying Pseudomonas monteilii CY06 from aquaculture ponds.</title>
        <authorList>
            <person name="Ma Q."/>
            <person name="Cai Y."/>
            <person name="He Z."/>
        </authorList>
    </citation>
    <scope>NUCLEOTIDE SEQUENCE [LARGE SCALE GENOMIC DNA]</scope>
    <source>
        <strain evidence="1 2">CY06</strain>
    </source>
</reference>
<dbReference type="Proteomes" id="UP000233399">
    <property type="component" value="Unassembled WGS sequence"/>
</dbReference>